<evidence type="ECO:0000313" key="2">
    <source>
        <dbReference type="Proteomes" id="UP000008021"/>
    </source>
</evidence>
<sequence>MFNCSALAAAAAVRDGRDSSLHFMRDKLRIEARAAIQNMDMRFFGAGSLFPFKFGCPGIVGCPLINGSGCSLQQSTKTRWTLYDGKPEWRFYINGITQDGRQSGVQKGKSNAMQRYTAAIMIRKVNVQNCSCFIRRTTVYTPNEFDGSKHR</sequence>
<reference evidence="1" key="2">
    <citation type="submission" date="2018-05" db="EMBL/GenBank/DDBJ databases">
        <title>OmerRS3 (Oryza meridionalis Reference Sequence Version 3).</title>
        <authorList>
            <person name="Zhang J."/>
            <person name="Kudrna D."/>
            <person name="Lee S."/>
            <person name="Talag J."/>
            <person name="Welchert J."/>
            <person name="Wing R.A."/>
        </authorList>
    </citation>
    <scope>NUCLEOTIDE SEQUENCE [LARGE SCALE GENOMIC DNA]</scope>
    <source>
        <strain evidence="1">cv. OR44</strain>
    </source>
</reference>
<organism evidence="1">
    <name type="scientific">Oryza meridionalis</name>
    <dbReference type="NCBI Taxonomy" id="40149"/>
    <lineage>
        <taxon>Eukaryota</taxon>
        <taxon>Viridiplantae</taxon>
        <taxon>Streptophyta</taxon>
        <taxon>Embryophyta</taxon>
        <taxon>Tracheophyta</taxon>
        <taxon>Spermatophyta</taxon>
        <taxon>Magnoliopsida</taxon>
        <taxon>Liliopsida</taxon>
        <taxon>Poales</taxon>
        <taxon>Poaceae</taxon>
        <taxon>BOP clade</taxon>
        <taxon>Oryzoideae</taxon>
        <taxon>Oryzeae</taxon>
        <taxon>Oryzinae</taxon>
        <taxon>Oryza</taxon>
    </lineage>
</organism>
<evidence type="ECO:0000313" key="1">
    <source>
        <dbReference type="EnsemblPlants" id="OMERI03G08420.1"/>
    </source>
</evidence>
<dbReference type="HOGENOM" id="CLU_1734380_0_0_1"/>
<dbReference type="Proteomes" id="UP000008021">
    <property type="component" value="Chromosome 3"/>
</dbReference>
<reference evidence="1" key="1">
    <citation type="submission" date="2015-04" db="UniProtKB">
        <authorList>
            <consortium name="EnsemblPlants"/>
        </authorList>
    </citation>
    <scope>IDENTIFICATION</scope>
</reference>
<dbReference type="Gramene" id="OMERI03G08420.1">
    <property type="protein sequence ID" value="OMERI03G08420.1"/>
    <property type="gene ID" value="OMERI03G08420"/>
</dbReference>
<name>A0A0E0CXD4_9ORYZ</name>
<dbReference type="AlphaFoldDB" id="A0A0E0CXD4"/>
<proteinExistence type="predicted"/>
<dbReference type="EnsemblPlants" id="OMERI03G08420.1">
    <property type="protein sequence ID" value="OMERI03G08420.1"/>
    <property type="gene ID" value="OMERI03G08420"/>
</dbReference>
<accession>A0A0E0CXD4</accession>
<protein>
    <submittedName>
        <fullName evidence="1">Uncharacterized protein</fullName>
    </submittedName>
</protein>
<keyword evidence="2" id="KW-1185">Reference proteome</keyword>